<sequence>MFGISMWELALILVVALIVLGPRQLAETARIIGRIYKEIQRMAWDVRSSIDLDSITSPPPKVPHYEPLLPKSDIPTPSAPPPNVGTQAERSGPDFYAELLEQSREESEAEKPEKTEPEEKKSPPASSAETEKRTS</sequence>
<dbReference type="HOGENOM" id="CLU_1882422_0_0_7"/>
<evidence type="ECO:0000256" key="6">
    <source>
        <dbReference type="ARBA" id="ARBA00023010"/>
    </source>
</evidence>
<dbReference type="AlphaFoldDB" id="I4C164"/>
<dbReference type="PATRIC" id="fig|706587.4.peg.655"/>
<dbReference type="KEGG" id="dti:Desti_0573"/>
<feature type="region of interest" description="Disordered" evidence="8">
    <location>
        <begin position="52"/>
        <end position="135"/>
    </location>
</feature>
<keyword evidence="3" id="KW-0812">Transmembrane</keyword>
<comment type="subcellular location">
    <subcellularLocation>
        <location evidence="1">Membrane</location>
        <topology evidence="1">Single-pass membrane protein</topology>
    </subcellularLocation>
</comment>
<evidence type="ECO:0000256" key="4">
    <source>
        <dbReference type="ARBA" id="ARBA00022927"/>
    </source>
</evidence>
<keyword evidence="2" id="KW-0813">Transport</keyword>
<feature type="compositionally biased region" description="Basic and acidic residues" evidence="8">
    <location>
        <begin position="101"/>
        <end position="122"/>
    </location>
</feature>
<evidence type="ECO:0000313" key="10">
    <source>
        <dbReference type="Proteomes" id="UP000006055"/>
    </source>
</evidence>
<dbReference type="PANTHER" id="PTHR33162:SF1">
    <property type="entry name" value="SEC-INDEPENDENT PROTEIN TRANSLOCASE PROTEIN TATA, CHLOROPLASTIC"/>
    <property type="match status" value="1"/>
</dbReference>
<keyword evidence="4" id="KW-0653">Protein transport</keyword>
<evidence type="ECO:0000256" key="2">
    <source>
        <dbReference type="ARBA" id="ARBA00022448"/>
    </source>
</evidence>
<dbReference type="Pfam" id="PF02416">
    <property type="entry name" value="TatA_B_E"/>
    <property type="match status" value="1"/>
</dbReference>
<evidence type="ECO:0000256" key="5">
    <source>
        <dbReference type="ARBA" id="ARBA00022989"/>
    </source>
</evidence>
<evidence type="ECO:0000256" key="7">
    <source>
        <dbReference type="ARBA" id="ARBA00023136"/>
    </source>
</evidence>
<evidence type="ECO:0000256" key="8">
    <source>
        <dbReference type="SAM" id="MobiDB-lite"/>
    </source>
</evidence>
<evidence type="ECO:0000256" key="3">
    <source>
        <dbReference type="ARBA" id="ARBA00022692"/>
    </source>
</evidence>
<dbReference type="GO" id="GO:0015031">
    <property type="term" value="P:protein transport"/>
    <property type="evidence" value="ECO:0007669"/>
    <property type="project" value="UniProtKB-KW"/>
</dbReference>
<reference evidence="10" key="1">
    <citation type="submission" date="2012-06" db="EMBL/GenBank/DDBJ databases">
        <title>Complete sequence of chromosome of Desulfomonile tiedjei DSM 6799.</title>
        <authorList>
            <person name="Lucas S."/>
            <person name="Copeland A."/>
            <person name="Lapidus A."/>
            <person name="Glavina del Rio T."/>
            <person name="Dalin E."/>
            <person name="Tice H."/>
            <person name="Bruce D."/>
            <person name="Goodwin L."/>
            <person name="Pitluck S."/>
            <person name="Peters L."/>
            <person name="Ovchinnikova G."/>
            <person name="Zeytun A."/>
            <person name="Lu M."/>
            <person name="Kyrpides N."/>
            <person name="Mavromatis K."/>
            <person name="Ivanova N."/>
            <person name="Brettin T."/>
            <person name="Detter J.C."/>
            <person name="Han C."/>
            <person name="Larimer F."/>
            <person name="Land M."/>
            <person name="Hauser L."/>
            <person name="Markowitz V."/>
            <person name="Cheng J.-F."/>
            <person name="Hugenholtz P."/>
            <person name="Woyke T."/>
            <person name="Wu D."/>
            <person name="Spring S."/>
            <person name="Schroeder M."/>
            <person name="Brambilla E."/>
            <person name="Klenk H.-P."/>
            <person name="Eisen J.A."/>
        </authorList>
    </citation>
    <scope>NUCLEOTIDE SEQUENCE [LARGE SCALE GENOMIC DNA]</scope>
    <source>
        <strain evidence="10">ATCC 49306 / DSM 6799 / DCB-1</strain>
    </source>
</reference>
<dbReference type="EMBL" id="CP003360">
    <property type="protein sequence ID" value="AFM23305.1"/>
    <property type="molecule type" value="Genomic_DNA"/>
</dbReference>
<keyword evidence="5" id="KW-1133">Transmembrane helix</keyword>
<proteinExistence type="predicted"/>
<dbReference type="PANTHER" id="PTHR33162">
    <property type="entry name" value="SEC-INDEPENDENT PROTEIN TRANSLOCASE PROTEIN TATA, CHLOROPLASTIC"/>
    <property type="match status" value="1"/>
</dbReference>
<dbReference type="GO" id="GO:0016020">
    <property type="term" value="C:membrane"/>
    <property type="evidence" value="ECO:0007669"/>
    <property type="project" value="UniProtKB-SubCell"/>
</dbReference>
<dbReference type="eggNOG" id="COG1826">
    <property type="taxonomic scope" value="Bacteria"/>
</dbReference>
<name>I4C164_DESTA</name>
<dbReference type="Proteomes" id="UP000006055">
    <property type="component" value="Chromosome"/>
</dbReference>
<dbReference type="Gene3D" id="1.20.5.3310">
    <property type="match status" value="1"/>
</dbReference>
<dbReference type="PRINTS" id="PR01506">
    <property type="entry name" value="TATBPROTEIN"/>
</dbReference>
<dbReference type="RefSeq" id="WP_014808461.1">
    <property type="nucleotide sequence ID" value="NC_018025.1"/>
</dbReference>
<organism evidence="9 10">
    <name type="scientific">Desulfomonile tiedjei (strain ATCC 49306 / DSM 6799 / DCB-1)</name>
    <dbReference type="NCBI Taxonomy" id="706587"/>
    <lineage>
        <taxon>Bacteria</taxon>
        <taxon>Pseudomonadati</taxon>
        <taxon>Thermodesulfobacteriota</taxon>
        <taxon>Desulfomonilia</taxon>
        <taxon>Desulfomonilales</taxon>
        <taxon>Desulfomonilaceae</taxon>
        <taxon>Desulfomonile</taxon>
    </lineage>
</organism>
<keyword evidence="7" id="KW-0472">Membrane</keyword>
<gene>
    <name evidence="9" type="ordered locus">Desti_0573</name>
</gene>
<keyword evidence="10" id="KW-1185">Reference proteome</keyword>
<keyword evidence="6" id="KW-0811">Translocation</keyword>
<protein>
    <submittedName>
        <fullName evidence="9">Sec-independent protein secretion pathway component</fullName>
    </submittedName>
</protein>
<dbReference type="STRING" id="706587.Desti_0573"/>
<accession>I4C164</accession>
<evidence type="ECO:0000256" key="1">
    <source>
        <dbReference type="ARBA" id="ARBA00004167"/>
    </source>
</evidence>
<evidence type="ECO:0000313" key="9">
    <source>
        <dbReference type="EMBL" id="AFM23305.1"/>
    </source>
</evidence>
<dbReference type="InterPro" id="IPR003369">
    <property type="entry name" value="TatA/B/E"/>
</dbReference>